<keyword evidence="1" id="KW-0732">Signal</keyword>
<dbReference type="AlphaFoldDB" id="A0A2A6LU14"/>
<name>A0A2A6LU14_RHIFR</name>
<proteinExistence type="predicted"/>
<reference evidence="3 4" key="2">
    <citation type="submission" date="2017-09" db="EMBL/GenBank/DDBJ databases">
        <title>Comparative genomics of rhizobia isolated from Phaseolus vulgaris in China.</title>
        <authorList>
            <person name="Tong W."/>
        </authorList>
    </citation>
    <scope>NUCLEOTIDE SEQUENCE [LARGE SCALE GENOMIC DNA]</scope>
    <source>
        <strain evidence="3 4">PCH1</strain>
    </source>
</reference>
<evidence type="ECO:0000313" key="4">
    <source>
        <dbReference type="Proteomes" id="UP000220353"/>
    </source>
</evidence>
<gene>
    <name evidence="3" type="ORF">CO661_21680</name>
    <name evidence="2" type="ORF">GHK48_34420</name>
</gene>
<accession>A0A2A6LU14</accession>
<sequence>MHTLRMLSAAVLFLAGPAFAADLLPEPVTPVSHGISPADQPTVDRCNEAIAQWAAPYNPAAIETSLAEPVRAGDAGAQTATLDVKIDYLRQGGVEPRSATIACTVASDGEVSVAVVKEG</sequence>
<evidence type="ECO:0000313" key="2">
    <source>
        <dbReference type="EMBL" id="MQX13167.1"/>
    </source>
</evidence>
<dbReference type="EMBL" id="WISZ01000253">
    <property type="protein sequence ID" value="MQX13167.1"/>
    <property type="molecule type" value="Genomic_DNA"/>
</dbReference>
<evidence type="ECO:0000313" key="3">
    <source>
        <dbReference type="EMBL" id="PDT45780.1"/>
    </source>
</evidence>
<comment type="caution">
    <text evidence="3">The sequence shown here is derived from an EMBL/GenBank/DDBJ whole genome shotgun (WGS) entry which is preliminary data.</text>
</comment>
<dbReference type="GeneID" id="48972915"/>
<evidence type="ECO:0000313" key="5">
    <source>
        <dbReference type="Proteomes" id="UP000466694"/>
    </source>
</evidence>
<dbReference type="EMBL" id="NWTC01000018">
    <property type="protein sequence ID" value="PDT45780.1"/>
    <property type="molecule type" value="Genomic_DNA"/>
</dbReference>
<evidence type="ECO:0000256" key="1">
    <source>
        <dbReference type="SAM" id="SignalP"/>
    </source>
</evidence>
<protein>
    <submittedName>
        <fullName evidence="3">Uncharacterized protein</fullName>
    </submittedName>
</protein>
<reference evidence="2" key="3">
    <citation type="submission" date="2019-10" db="EMBL/GenBank/DDBJ databases">
        <authorList>
            <person name="Sugawara M."/>
            <person name="Epstein B."/>
            <person name="Badgley B."/>
            <person name="Unno T."/>
            <person name="Xu L."/>
            <person name="Reese J."/>
            <person name="Gyaneshwar P."/>
            <person name="Denny R."/>
            <person name="Mudege J."/>
            <person name="Bharti A."/>
            <person name="Farmer A."/>
            <person name="May G."/>
            <person name="Woodward J."/>
            <person name="Medigue C."/>
            <person name="Vallenet D."/>
            <person name="Lajus A."/>
            <person name="Rouy Z."/>
            <person name="Martinez-Vaz B."/>
            <person name="Tiffin P."/>
            <person name="Young N."/>
            <person name="Sadowsky M."/>
        </authorList>
    </citation>
    <scope>NUCLEOTIDE SEQUENCE</scope>
    <source>
        <strain evidence="2">USDA205</strain>
    </source>
</reference>
<dbReference type="Proteomes" id="UP000466694">
    <property type="component" value="Unassembled WGS sequence"/>
</dbReference>
<feature type="chain" id="PRO_5036035657" evidence="1">
    <location>
        <begin position="21"/>
        <end position="119"/>
    </location>
</feature>
<reference evidence="2 5" key="1">
    <citation type="journal article" date="2013" name="Genome Biol.">
        <title>Comparative genomics of the core and accessory genomes of 48 Sinorhizobium strains comprising five genospecies.</title>
        <authorList>
            <person name="Sugawara M."/>
            <person name="Epstein B."/>
            <person name="Badgley B.D."/>
            <person name="Unno T."/>
            <person name="Xu L."/>
            <person name="Reese J."/>
            <person name="Gyaneshwar P."/>
            <person name="Denny R."/>
            <person name="Mudge J."/>
            <person name="Bharti A.K."/>
            <person name="Farmer A.D."/>
            <person name="May G.D."/>
            <person name="Woodward J.E."/>
            <person name="Medigue C."/>
            <person name="Vallenet D."/>
            <person name="Lajus A."/>
            <person name="Rouy Z."/>
            <person name="Martinez-Vaz B."/>
            <person name="Tiffin P."/>
            <person name="Young N.D."/>
            <person name="Sadowsky M.J."/>
        </authorList>
    </citation>
    <scope>NUCLEOTIDE SEQUENCE [LARGE SCALE GENOMIC DNA]</scope>
    <source>
        <strain evidence="2 5">USDA205</strain>
    </source>
</reference>
<feature type="signal peptide" evidence="1">
    <location>
        <begin position="1"/>
        <end position="20"/>
    </location>
</feature>
<dbReference type="Proteomes" id="UP000220353">
    <property type="component" value="Unassembled WGS sequence"/>
</dbReference>
<organism evidence="3 4">
    <name type="scientific">Rhizobium fredii</name>
    <name type="common">Sinorhizobium fredii</name>
    <dbReference type="NCBI Taxonomy" id="380"/>
    <lineage>
        <taxon>Bacteria</taxon>
        <taxon>Pseudomonadati</taxon>
        <taxon>Pseudomonadota</taxon>
        <taxon>Alphaproteobacteria</taxon>
        <taxon>Hyphomicrobiales</taxon>
        <taxon>Rhizobiaceae</taxon>
        <taxon>Sinorhizobium/Ensifer group</taxon>
        <taxon>Sinorhizobium</taxon>
    </lineage>
</organism>
<dbReference type="RefSeq" id="WP_014328279.1">
    <property type="nucleotide sequence ID" value="NZ_BJNI01000004.1"/>
</dbReference>